<accession>A0ABS6ERG3</accession>
<dbReference type="Proteomes" id="UP000783588">
    <property type="component" value="Unassembled WGS sequence"/>
</dbReference>
<dbReference type="InterPro" id="IPR018016">
    <property type="entry name" value="Nucleoside_phosphorylase_CS"/>
</dbReference>
<dbReference type="PROSITE" id="PS01232">
    <property type="entry name" value="PNP_UDP_1"/>
    <property type="match status" value="1"/>
</dbReference>
<proteinExistence type="predicted"/>
<keyword evidence="3" id="KW-1185">Reference proteome</keyword>
<feature type="domain" description="Nucleoside phosphorylase" evidence="1">
    <location>
        <begin position="19"/>
        <end position="215"/>
    </location>
</feature>
<name>A0ABS6ERG3_9FIRM</name>
<dbReference type="EMBL" id="JAHLQI010000002">
    <property type="protein sequence ID" value="MBU5489701.1"/>
    <property type="molecule type" value="Genomic_DNA"/>
</dbReference>
<sequence>MLIHGKQMHLQCTAEDIGRYVILPGDPGRCAVIAQLLDDAQEISYNREFHVYTGHLNGERVTVCSTGIGGPSAAIALEELVECGADTFIRVGTCGGVDAAVCGGDVVVATAAVRQEGTSREYLPLEYPAAASYPVVHALANACEALGYRTHVGVVQSKDSFYGEIRPQCQPIAADLKEKWSAWTAAGVLASEMEAAALFTAGAALHVRVGAVLNVLWNDDSEQPDVPEGAAARGIQAAVSALCMLIEQDKQKA</sequence>
<organism evidence="2 3">
    <name type="scientific">Butyricicoccus intestinisimiae</name>
    <dbReference type="NCBI Taxonomy" id="2841509"/>
    <lineage>
        <taxon>Bacteria</taxon>
        <taxon>Bacillati</taxon>
        <taxon>Bacillota</taxon>
        <taxon>Clostridia</taxon>
        <taxon>Eubacteriales</taxon>
        <taxon>Butyricicoccaceae</taxon>
        <taxon>Butyricicoccus</taxon>
    </lineage>
</organism>
<dbReference type="RefSeq" id="WP_216469358.1">
    <property type="nucleotide sequence ID" value="NZ_JAHLQI010000002.1"/>
</dbReference>
<reference evidence="2 3" key="1">
    <citation type="submission" date="2021-06" db="EMBL/GenBank/DDBJ databases">
        <authorList>
            <person name="Sun Q."/>
            <person name="Li D."/>
        </authorList>
    </citation>
    <scope>NUCLEOTIDE SEQUENCE [LARGE SCALE GENOMIC DNA]</scope>
    <source>
        <strain evidence="2 3">MSJd-7</strain>
    </source>
</reference>
<gene>
    <name evidence="2" type="ORF">KQI75_03500</name>
</gene>
<evidence type="ECO:0000313" key="2">
    <source>
        <dbReference type="EMBL" id="MBU5489701.1"/>
    </source>
</evidence>
<dbReference type="PANTHER" id="PTHR43691">
    <property type="entry name" value="URIDINE PHOSPHORYLASE"/>
    <property type="match status" value="1"/>
</dbReference>
<dbReference type="Pfam" id="PF01048">
    <property type="entry name" value="PNP_UDP_1"/>
    <property type="match status" value="1"/>
</dbReference>
<comment type="caution">
    <text evidence="2">The sequence shown here is derived from an EMBL/GenBank/DDBJ whole genome shotgun (WGS) entry which is preliminary data.</text>
</comment>
<protein>
    <submittedName>
        <fullName evidence="2">Nucleoside phosphorylase</fullName>
    </submittedName>
</protein>
<dbReference type="InterPro" id="IPR000845">
    <property type="entry name" value="Nucleoside_phosphorylase_d"/>
</dbReference>
<evidence type="ECO:0000259" key="1">
    <source>
        <dbReference type="Pfam" id="PF01048"/>
    </source>
</evidence>
<evidence type="ECO:0000313" key="3">
    <source>
        <dbReference type="Proteomes" id="UP000783588"/>
    </source>
</evidence>
<dbReference type="CDD" id="cd17767">
    <property type="entry name" value="UP_EcUdp-like"/>
    <property type="match status" value="1"/>
</dbReference>
<dbReference type="PANTHER" id="PTHR43691:SF13">
    <property type="entry name" value="URIDINE PHOSPHORYLASE"/>
    <property type="match status" value="1"/>
</dbReference>